<proteinExistence type="predicted"/>
<feature type="compositionally biased region" description="Polar residues" evidence="1">
    <location>
        <begin position="1064"/>
        <end position="1078"/>
    </location>
</feature>
<evidence type="ECO:0008006" key="6">
    <source>
        <dbReference type="Google" id="ProtNLM"/>
    </source>
</evidence>
<dbReference type="SUPFAM" id="SSF50729">
    <property type="entry name" value="PH domain-like"/>
    <property type="match status" value="1"/>
</dbReference>
<feature type="compositionally biased region" description="Low complexity" evidence="1">
    <location>
        <begin position="387"/>
        <end position="410"/>
    </location>
</feature>
<protein>
    <recommendedName>
        <fullName evidence="6">Protein transport protein sec73</fullName>
    </recommendedName>
</protein>
<dbReference type="Proteomes" id="UP000799776">
    <property type="component" value="Unassembled WGS sequence"/>
</dbReference>
<feature type="domain" description="PH" evidence="2">
    <location>
        <begin position="770"/>
        <end position="898"/>
    </location>
</feature>
<dbReference type="Pfam" id="PF01369">
    <property type="entry name" value="Sec7"/>
    <property type="match status" value="1"/>
</dbReference>
<feature type="compositionally biased region" description="Polar residues" evidence="1">
    <location>
        <begin position="1182"/>
        <end position="1193"/>
    </location>
</feature>
<dbReference type="InterPro" id="IPR001849">
    <property type="entry name" value="PH_domain"/>
</dbReference>
<dbReference type="SMART" id="SM00233">
    <property type="entry name" value="PH"/>
    <property type="match status" value="1"/>
</dbReference>
<feature type="region of interest" description="Disordered" evidence="1">
    <location>
        <begin position="1325"/>
        <end position="1451"/>
    </location>
</feature>
<feature type="region of interest" description="Disordered" evidence="1">
    <location>
        <begin position="1"/>
        <end position="81"/>
    </location>
</feature>
<comment type="caution">
    <text evidence="4">The sequence shown here is derived from an EMBL/GenBank/DDBJ whole genome shotgun (WGS) entry which is preliminary data.</text>
</comment>
<dbReference type="PANTHER" id="PTHR10663">
    <property type="entry name" value="GUANYL-NUCLEOTIDE EXCHANGE FACTOR"/>
    <property type="match status" value="1"/>
</dbReference>
<dbReference type="PROSITE" id="PS50003">
    <property type="entry name" value="PH_DOMAIN"/>
    <property type="match status" value="1"/>
</dbReference>
<feature type="region of interest" description="Disordered" evidence="1">
    <location>
        <begin position="1047"/>
        <end position="1295"/>
    </location>
</feature>
<feature type="compositionally biased region" description="Polar residues" evidence="1">
    <location>
        <begin position="411"/>
        <end position="424"/>
    </location>
</feature>
<dbReference type="CDD" id="cd00171">
    <property type="entry name" value="Sec7"/>
    <property type="match status" value="1"/>
</dbReference>
<evidence type="ECO:0000259" key="3">
    <source>
        <dbReference type="PROSITE" id="PS50190"/>
    </source>
</evidence>
<dbReference type="InterPro" id="IPR011993">
    <property type="entry name" value="PH-like_dom_sf"/>
</dbReference>
<feature type="compositionally biased region" description="Polar residues" evidence="1">
    <location>
        <begin position="1124"/>
        <end position="1133"/>
    </location>
</feature>
<feature type="region of interest" description="Disordered" evidence="1">
    <location>
        <begin position="150"/>
        <end position="357"/>
    </location>
</feature>
<dbReference type="SUPFAM" id="SSF48425">
    <property type="entry name" value="Sec7 domain"/>
    <property type="match status" value="1"/>
</dbReference>
<feature type="compositionally biased region" description="Low complexity" evidence="1">
    <location>
        <begin position="241"/>
        <end position="257"/>
    </location>
</feature>
<reference evidence="4" key="1">
    <citation type="journal article" date="2020" name="Stud. Mycol.">
        <title>101 Dothideomycetes genomes: a test case for predicting lifestyles and emergence of pathogens.</title>
        <authorList>
            <person name="Haridas S."/>
            <person name="Albert R."/>
            <person name="Binder M."/>
            <person name="Bloem J."/>
            <person name="Labutti K."/>
            <person name="Salamov A."/>
            <person name="Andreopoulos B."/>
            <person name="Baker S."/>
            <person name="Barry K."/>
            <person name="Bills G."/>
            <person name="Bluhm B."/>
            <person name="Cannon C."/>
            <person name="Castanera R."/>
            <person name="Culley D."/>
            <person name="Daum C."/>
            <person name="Ezra D."/>
            <person name="Gonzalez J."/>
            <person name="Henrissat B."/>
            <person name="Kuo A."/>
            <person name="Liang C."/>
            <person name="Lipzen A."/>
            <person name="Lutzoni F."/>
            <person name="Magnuson J."/>
            <person name="Mondo S."/>
            <person name="Nolan M."/>
            <person name="Ohm R."/>
            <person name="Pangilinan J."/>
            <person name="Park H.-J."/>
            <person name="Ramirez L."/>
            <person name="Alfaro M."/>
            <person name="Sun H."/>
            <person name="Tritt A."/>
            <person name="Yoshinaga Y."/>
            <person name="Zwiers L.-H."/>
            <person name="Turgeon B."/>
            <person name="Goodwin S."/>
            <person name="Spatafora J."/>
            <person name="Crous P."/>
            <person name="Grigoriev I."/>
        </authorList>
    </citation>
    <scope>NUCLEOTIDE SEQUENCE</scope>
    <source>
        <strain evidence="4">CBS 121410</strain>
    </source>
</reference>
<name>A0A9P4LZ07_9PEZI</name>
<dbReference type="InterPro" id="IPR035999">
    <property type="entry name" value="Sec7_dom_sf"/>
</dbReference>
<dbReference type="InterPro" id="IPR000904">
    <property type="entry name" value="Sec7_dom"/>
</dbReference>
<gene>
    <name evidence="4" type="ORF">K490DRAFT_44119</name>
</gene>
<feature type="compositionally biased region" description="Polar residues" evidence="1">
    <location>
        <begin position="259"/>
        <end position="270"/>
    </location>
</feature>
<accession>A0A9P4LZ07</accession>
<dbReference type="Gene3D" id="2.30.29.30">
    <property type="entry name" value="Pleckstrin-homology domain (PH domain)/Phosphotyrosine-binding domain (PTB)"/>
    <property type="match status" value="1"/>
</dbReference>
<dbReference type="Pfam" id="PF00169">
    <property type="entry name" value="PH"/>
    <property type="match status" value="1"/>
</dbReference>
<feature type="compositionally biased region" description="Polar residues" evidence="1">
    <location>
        <begin position="1353"/>
        <end position="1364"/>
    </location>
</feature>
<dbReference type="OrthoDB" id="430364at2759"/>
<dbReference type="Gene3D" id="1.10.1000.11">
    <property type="entry name" value="Arf Nucleotide-binding Site Opener,domain 2"/>
    <property type="match status" value="1"/>
</dbReference>
<dbReference type="EMBL" id="ML978724">
    <property type="protein sequence ID" value="KAF2086503.1"/>
    <property type="molecule type" value="Genomic_DNA"/>
</dbReference>
<dbReference type="SMART" id="SM00222">
    <property type="entry name" value="Sec7"/>
    <property type="match status" value="1"/>
</dbReference>
<feature type="compositionally biased region" description="Basic residues" evidence="1">
    <location>
        <begin position="163"/>
        <end position="176"/>
    </location>
</feature>
<feature type="compositionally biased region" description="Low complexity" evidence="1">
    <location>
        <begin position="310"/>
        <end position="326"/>
    </location>
</feature>
<feature type="compositionally biased region" description="Polar residues" evidence="1">
    <location>
        <begin position="345"/>
        <end position="357"/>
    </location>
</feature>
<feature type="compositionally biased region" description="Polar residues" evidence="1">
    <location>
        <begin position="433"/>
        <end position="454"/>
    </location>
</feature>
<organism evidence="4 5">
    <name type="scientific">Saccharata proteae CBS 121410</name>
    <dbReference type="NCBI Taxonomy" id="1314787"/>
    <lineage>
        <taxon>Eukaryota</taxon>
        <taxon>Fungi</taxon>
        <taxon>Dikarya</taxon>
        <taxon>Ascomycota</taxon>
        <taxon>Pezizomycotina</taxon>
        <taxon>Dothideomycetes</taxon>
        <taxon>Dothideomycetes incertae sedis</taxon>
        <taxon>Botryosphaeriales</taxon>
        <taxon>Saccharataceae</taxon>
        <taxon>Saccharata</taxon>
    </lineage>
</organism>
<feature type="compositionally biased region" description="Polar residues" evidence="1">
    <location>
        <begin position="1328"/>
        <end position="1341"/>
    </location>
</feature>
<dbReference type="InterPro" id="IPR023394">
    <property type="entry name" value="Sec7_C_sf"/>
</dbReference>
<evidence type="ECO:0000313" key="5">
    <source>
        <dbReference type="Proteomes" id="UP000799776"/>
    </source>
</evidence>
<dbReference type="GO" id="GO:0032012">
    <property type="term" value="P:regulation of ARF protein signal transduction"/>
    <property type="evidence" value="ECO:0007669"/>
    <property type="project" value="InterPro"/>
</dbReference>
<feature type="compositionally biased region" description="Basic residues" evidence="1">
    <location>
        <begin position="284"/>
        <end position="294"/>
    </location>
</feature>
<evidence type="ECO:0000313" key="4">
    <source>
        <dbReference type="EMBL" id="KAF2086503.1"/>
    </source>
</evidence>
<feature type="domain" description="SEC7" evidence="3">
    <location>
        <begin position="460"/>
        <end position="646"/>
    </location>
</feature>
<feature type="compositionally biased region" description="Polar residues" evidence="1">
    <location>
        <begin position="1088"/>
        <end position="1113"/>
    </location>
</feature>
<dbReference type="GO" id="GO:0005085">
    <property type="term" value="F:guanyl-nucleotide exchange factor activity"/>
    <property type="evidence" value="ECO:0007669"/>
    <property type="project" value="InterPro"/>
</dbReference>
<feature type="compositionally biased region" description="Basic and acidic residues" evidence="1">
    <location>
        <begin position="193"/>
        <end position="205"/>
    </location>
</feature>
<feature type="compositionally biased region" description="Polar residues" evidence="1">
    <location>
        <begin position="1408"/>
        <end position="1425"/>
    </location>
</feature>
<sequence>MTLLRPGKSDKNLKRRSTLDPTSILKRNENAFRAQSAENLPSGRGIASQDGPRPYPDPARASSTWAGGRPPSPPIQEHTPQTRRFSMLRFRHASDPQLSAKAKEHAAAAAAAAAAEGTPPVPVVPSGTAGQRMLTFVATTSAPNPPAIITTAPTMEPAQDPPKKKKYRMPGLPKRRLSFEPTSTHLETASLRKSVERKRSGEHRAGFGGFRESEEDPGRLSTSRARDAPSENGSQANPGTRSGLPGRLSDSSRSDGSSNDHVTFVTNTTKKPALTSAHSSIFKLPRRNKDHNRKSLFPLPVKIPPPPEFPDTAPATPRASTSAQSAISPRHSPDGAYSPPLTAVPRSSTSNGLEYGANNLQTTSHSALSSAIDIPESSLLRNDSTNSGRSARSSPAPALAPPARLGLRGRSSTMGSLGGQSDDTPPTPPHARTSLSTAGRSSFSNLFGLSSRFRQGSAPESPRHGSPGQGAGSGRGSHSTSFNMSREALVVPEREEGESPGKYLERLEGLMDRSVIASVVARSGDDFSLAVLRSYMRRFNFFGDPIDIALRKLLMEVELPRETQQIDRVLQGFADRYHECNPGIFMSPEEAYFIAFSIVLLNSDFFNPNNKRKMQKPDYIKNCNGSNASEVSEDVLATIYDNIVYTQFIHIDDEVDLRSITGRKNRKKIIKTAVQDPVKKAQKEPLDPYTLILENKLNILRPPIRDVMQLEDPYSYRGTAQSLDMNALHRSFARYGVIQIVSARSRPEAFMTASTIDNPDTSQAGVVEMPVTKVGILWRKDTKKKAARSPWQEWGAVLTRSGLSFFKNSAWAKALMHQYEQHQKQGHGSPVVFKPAMTEFKADHMVPMDHCVAAMDTTYKKHKHAFVIFAKGGAEEIFLADSEGDMNDWLAKVNYTAAFESSGIRPRGLLGGNYEGQRNRGIRRLESSQSTRSIQGPTGEVTIQSGKIDNHLAQQIATARRENIRIRVSEAEDKLGAAIKQLDSRLRDARHLQVMAPIQPRTREHVVHAAGKMAARLKWIHIEICRMKCHRDILLMDLDDETRAANDSKTRYKEIGPSGPEGSPANTNTPSTITNPRSSRFGLHRLNSIASTVTAINRPKSPTQVQRPDTVQSEHNDDDVFTTPPETSRQSSPAYPPAAWGIPPMSFTPTTERRSSILSDSPQSPQPDGLGHRLSVSGVSRAGTSEVSDTGSHYDTAGASDVEASSQPRNHSSSSMNLDGRPSTPSESTAQDLPIAGSPESRSKVRRSLHRTLRDGHGSSGHRRSGKGKESSSTIMSDELGSGSPPEMLPRTHGSFTLHGKKASVVTFGSEWQNLSAEERLKLRKQASDNGSRLSVPNTVDDTAPTGPRDRAASTSTNTASLQKEPSHPVVEKEDGVGLKPAPLDAGWKQSPSQYSLEESGLAPLRRPSTQSVQSLTSEELSPTTKPEHDDDDENAERVDVANTHSQAVEA</sequence>
<dbReference type="PROSITE" id="PS50190">
    <property type="entry name" value="SEC7"/>
    <property type="match status" value="1"/>
</dbReference>
<evidence type="ECO:0000259" key="2">
    <source>
        <dbReference type="PROSITE" id="PS50003"/>
    </source>
</evidence>
<feature type="region of interest" description="Disordered" evidence="1">
    <location>
        <begin position="378"/>
        <end position="500"/>
    </location>
</feature>
<feature type="compositionally biased region" description="Polar residues" evidence="1">
    <location>
        <begin position="1203"/>
        <end position="1231"/>
    </location>
</feature>
<keyword evidence="5" id="KW-1185">Reference proteome</keyword>
<feature type="compositionally biased region" description="Basic and acidic residues" evidence="1">
    <location>
        <begin position="1365"/>
        <end position="1377"/>
    </location>
</feature>
<evidence type="ECO:0000256" key="1">
    <source>
        <dbReference type="SAM" id="MobiDB-lite"/>
    </source>
</evidence>
<feature type="compositionally biased region" description="Polar residues" evidence="1">
    <location>
        <begin position="231"/>
        <end position="240"/>
    </location>
</feature>
<dbReference type="PANTHER" id="PTHR10663:SF405">
    <property type="entry name" value="ARF GUANINE NUCLEOTIDE EXCHANGE FACTOR SYT1"/>
    <property type="match status" value="1"/>
</dbReference>